<dbReference type="AlphaFoldDB" id="A0A1G9EFW6"/>
<dbReference type="InterPro" id="IPR045889">
    <property type="entry name" value="MES/HNL"/>
</dbReference>
<reference evidence="2 3" key="1">
    <citation type="submission" date="2016-10" db="EMBL/GenBank/DDBJ databases">
        <authorList>
            <person name="de Groot N.N."/>
        </authorList>
    </citation>
    <scope>NUCLEOTIDE SEQUENCE [LARGE SCALE GENOMIC DNA]</scope>
    <source>
        <strain evidence="2 3">DSM 25294</strain>
    </source>
</reference>
<proteinExistence type="predicted"/>
<dbReference type="PANTHER" id="PTHR10992">
    <property type="entry name" value="METHYLESTERASE FAMILY MEMBER"/>
    <property type="match status" value="1"/>
</dbReference>
<dbReference type="SUPFAM" id="SSF53474">
    <property type="entry name" value="alpha/beta-Hydrolases"/>
    <property type="match status" value="1"/>
</dbReference>
<dbReference type="GO" id="GO:0080032">
    <property type="term" value="F:methyl jasmonate esterase activity"/>
    <property type="evidence" value="ECO:0007669"/>
    <property type="project" value="TreeGrafter"/>
</dbReference>
<dbReference type="InterPro" id="IPR029058">
    <property type="entry name" value="AB_hydrolase_fold"/>
</dbReference>
<dbReference type="InterPro" id="IPR000073">
    <property type="entry name" value="AB_hydrolase_1"/>
</dbReference>
<feature type="domain" description="AB hydrolase-1" evidence="1">
    <location>
        <begin position="3"/>
        <end position="229"/>
    </location>
</feature>
<dbReference type="Gene3D" id="3.40.50.1820">
    <property type="entry name" value="alpha/beta hydrolase"/>
    <property type="match status" value="1"/>
</dbReference>
<evidence type="ECO:0000259" key="1">
    <source>
        <dbReference type="Pfam" id="PF12697"/>
    </source>
</evidence>
<dbReference type="EMBL" id="FNEK01000052">
    <property type="protein sequence ID" value="SDK75050.1"/>
    <property type="molecule type" value="Genomic_DNA"/>
</dbReference>
<dbReference type="GO" id="GO:0080030">
    <property type="term" value="F:methyl indole-3-acetate esterase activity"/>
    <property type="evidence" value="ECO:0007669"/>
    <property type="project" value="TreeGrafter"/>
</dbReference>
<evidence type="ECO:0000313" key="2">
    <source>
        <dbReference type="EMBL" id="SDK75050.1"/>
    </source>
</evidence>
<gene>
    <name evidence="2" type="ORF">SAMN04488026_105217</name>
</gene>
<dbReference type="STRING" id="571298.SAMN04488026_105217"/>
<organism evidence="2 3">
    <name type="scientific">Aliiruegeria lutimaris</name>
    <dbReference type="NCBI Taxonomy" id="571298"/>
    <lineage>
        <taxon>Bacteria</taxon>
        <taxon>Pseudomonadati</taxon>
        <taxon>Pseudomonadota</taxon>
        <taxon>Alphaproteobacteria</taxon>
        <taxon>Rhodobacterales</taxon>
        <taxon>Roseobacteraceae</taxon>
        <taxon>Aliiruegeria</taxon>
    </lineage>
</organism>
<dbReference type="RefSeq" id="WP_093161195.1">
    <property type="nucleotide sequence ID" value="NZ_FNEK01000052.1"/>
</dbReference>
<accession>A0A1G9EFW6</accession>
<dbReference type="Proteomes" id="UP000199382">
    <property type="component" value="Unassembled WGS sequence"/>
</dbReference>
<protein>
    <submittedName>
        <fullName evidence="2">Pimeloyl-ACP methyl ester carboxylesterase</fullName>
    </submittedName>
</protein>
<dbReference type="PANTHER" id="PTHR10992:SF1086">
    <property type="entry name" value="AB HYDROLASE-1 DOMAIN-CONTAINING PROTEIN"/>
    <property type="match status" value="1"/>
</dbReference>
<keyword evidence="3" id="KW-1185">Reference proteome</keyword>
<dbReference type="Pfam" id="PF12697">
    <property type="entry name" value="Abhydrolase_6"/>
    <property type="match status" value="1"/>
</dbReference>
<sequence length="236" mass="25676">MRIILVHGAWSRADCWDRVVTLLTGAGQDVEAVDLPGHGADPTPPEEVTLAHYADALCARLEIGEPAVLVGHSMGGMAISAATERMPERVRQLIYVAAFLPRDGDSLLSLKKLEPHTIGPAVRRGPVLGTTVLDPALAGDILFQDLPAQEQKAALALLGPQANAVQTDPIRLSAERFGRVPRDYILCRQDRTVTPDLQARMCAWSPCWRVEEIESGHFPQHSQPHLLADRILSLLG</sequence>
<dbReference type="OrthoDB" id="9814966at2"/>
<evidence type="ECO:0000313" key="3">
    <source>
        <dbReference type="Proteomes" id="UP000199382"/>
    </source>
</evidence>
<name>A0A1G9EFW6_9RHOB</name>